<accession>A0ACB8V111</accession>
<comment type="caution">
    <text evidence="1">The sequence shown here is derived from an EMBL/GenBank/DDBJ whole genome shotgun (WGS) entry which is preliminary data.</text>
</comment>
<gene>
    <name evidence="1" type="primary">YVH1</name>
    <name evidence="1" type="ORF">LOY88_001792</name>
</gene>
<name>A0ACB8V111_9EURO</name>
<dbReference type="EMBL" id="JALBCA010000019">
    <property type="protein sequence ID" value="KAI2390192.1"/>
    <property type="molecule type" value="Genomic_DNA"/>
</dbReference>
<proteinExistence type="predicted"/>
<protein>
    <submittedName>
        <fullName evidence="1">Tyrosine protein phosphatase yvh1</fullName>
    </submittedName>
</protein>
<sequence>MGKSRSATVCIAFLLHRDPAAIDPAEALMLLRRTRPMCEPNDGFMEQLRLYHKMACPENVADHPLYQRWLYQKAVEDSVACGRGPDLDEIRFEDKATTNDNNANARSDKGVEVKCRKCRSDDTIDQPLANADALGANWPRCPSSSAMICLRKQVFRLLPQLPRRRSRARISFSTR</sequence>
<organism evidence="1">
    <name type="scientific">Ophidiomyces ophidiicola</name>
    <dbReference type="NCBI Taxonomy" id="1387563"/>
    <lineage>
        <taxon>Eukaryota</taxon>
        <taxon>Fungi</taxon>
        <taxon>Dikarya</taxon>
        <taxon>Ascomycota</taxon>
        <taxon>Pezizomycotina</taxon>
        <taxon>Eurotiomycetes</taxon>
        <taxon>Eurotiomycetidae</taxon>
        <taxon>Onygenales</taxon>
        <taxon>Onygenaceae</taxon>
        <taxon>Ophidiomyces</taxon>
    </lineage>
</organism>
<reference evidence="1" key="1">
    <citation type="journal article" date="2022" name="bioRxiv">
        <title>Population genetic analysis of Ophidiomyces ophidiicola, the causative agent of snake fungal disease, indicates recent introductions to the USA.</title>
        <authorList>
            <person name="Ladner J.T."/>
            <person name="Palmer J.M."/>
            <person name="Ettinger C.L."/>
            <person name="Stajich J.E."/>
            <person name="Farrell T.M."/>
            <person name="Glorioso B.M."/>
            <person name="Lawson B."/>
            <person name="Price S.J."/>
            <person name="Stengle A.G."/>
            <person name="Grear D.A."/>
            <person name="Lorch J.M."/>
        </authorList>
    </citation>
    <scope>NUCLEOTIDE SEQUENCE</scope>
    <source>
        <strain evidence="1">NWHC 24266-5</strain>
    </source>
</reference>
<evidence type="ECO:0000313" key="1">
    <source>
        <dbReference type="EMBL" id="KAI2390192.1"/>
    </source>
</evidence>